<dbReference type="InterPro" id="IPR000994">
    <property type="entry name" value="Pept_M24"/>
</dbReference>
<evidence type="ECO:0000259" key="1">
    <source>
        <dbReference type="Pfam" id="PF00557"/>
    </source>
</evidence>
<dbReference type="Gene3D" id="3.40.350.10">
    <property type="entry name" value="Creatinase/prolidase N-terminal domain"/>
    <property type="match status" value="2"/>
</dbReference>
<dbReference type="InterPro" id="IPR050422">
    <property type="entry name" value="X-Pro_aminopeptidase_P"/>
</dbReference>
<dbReference type="eggNOG" id="KOG2413">
    <property type="taxonomic scope" value="Eukaryota"/>
</dbReference>
<dbReference type="Pfam" id="PF00557">
    <property type="entry name" value="Peptidase_M24"/>
    <property type="match status" value="1"/>
</dbReference>
<evidence type="ECO:0000313" key="4">
    <source>
        <dbReference type="Proteomes" id="UP000006757"/>
    </source>
</evidence>
<dbReference type="SUPFAM" id="SSF55920">
    <property type="entry name" value="Creatinase/aminopeptidase"/>
    <property type="match status" value="1"/>
</dbReference>
<dbReference type="OMA" id="LTHFRYT"/>
<dbReference type="STRING" id="1220162.K1VCS3"/>
<organism evidence="3 4">
    <name type="scientific">Trichosporon asahii var. asahii (strain CBS 8904)</name>
    <name type="common">Yeast</name>
    <dbReference type="NCBI Taxonomy" id="1220162"/>
    <lineage>
        <taxon>Eukaryota</taxon>
        <taxon>Fungi</taxon>
        <taxon>Dikarya</taxon>
        <taxon>Basidiomycota</taxon>
        <taxon>Agaricomycotina</taxon>
        <taxon>Tremellomycetes</taxon>
        <taxon>Trichosporonales</taxon>
        <taxon>Trichosporonaceae</taxon>
        <taxon>Trichosporon</taxon>
    </lineage>
</organism>
<name>K1VCS3_TRIAC</name>
<feature type="domain" description="Peptidase M24" evidence="1">
    <location>
        <begin position="410"/>
        <end position="469"/>
    </location>
</feature>
<feature type="domain" description="Peptidase M24 C-terminal" evidence="2">
    <location>
        <begin position="534"/>
        <end position="597"/>
    </location>
</feature>
<dbReference type="InterPro" id="IPR036005">
    <property type="entry name" value="Creatinase/aminopeptidase-like"/>
</dbReference>
<evidence type="ECO:0000259" key="2">
    <source>
        <dbReference type="Pfam" id="PF16188"/>
    </source>
</evidence>
<dbReference type="OrthoDB" id="9995434at2759"/>
<gene>
    <name evidence="3" type="ORF">A1Q2_03828</name>
</gene>
<dbReference type="InterPro" id="IPR032416">
    <property type="entry name" value="Peptidase_M24_C"/>
</dbReference>
<proteinExistence type="predicted"/>
<dbReference type="HOGENOM" id="CLU_011781_2_3_1"/>
<dbReference type="EMBL" id="AMBO01000310">
    <property type="protein sequence ID" value="EKD01765.1"/>
    <property type="molecule type" value="Genomic_DNA"/>
</dbReference>
<dbReference type="InterPro" id="IPR029149">
    <property type="entry name" value="Creatin/AminoP/Spt16_N"/>
</dbReference>
<accession>K1VCS3</accession>
<dbReference type="Pfam" id="PF16188">
    <property type="entry name" value="Peptidase_M24_C"/>
    <property type="match status" value="1"/>
</dbReference>
<comment type="caution">
    <text evidence="3">The sequence shown here is derived from an EMBL/GenBank/DDBJ whole genome shotgun (WGS) entry which is preliminary data.</text>
</comment>
<dbReference type="Gene3D" id="3.90.230.10">
    <property type="entry name" value="Creatinase/methionine aminopeptidase superfamily"/>
    <property type="match status" value="1"/>
</dbReference>
<sequence>MFCLTRDKPIRLPDDDADDLLDQIYADCEKEKGSLLADRPGEDEMQQRLADLRKQVTSAGLDWYEDEHQSEEVADSEKRREYISNFSGSAGTALIPSSKLDAKALLFVDSRYWVLAEKEVPKKGWEVKRVGASGGSGRSAVVGGWVDYVAELVTHVQRTLTSGLANSVNAQLAPGSTTLNAVKENLVDKIHTPPARSTEPLTEYPTSLSGESTSSKIARMRKVLAARARSDSWVYLLPSLPTIAWLLNYRCVGDIPYLPVAFAYAALTHDACVIFVDSEKLEDEALKKDWKQAGVETRDYGIDEVEKFVQTYVKKSGDDAKSKVRILASDESSWALIKGCKPTLPCPIQDAKCLKNETELENFRNAYLRDGRAMVRWFSFLEQKLVKEEKKIGEWTAAAVLLRYRRQEDMFADSGPQYLDATIDTTRTWFFGKQPDDYMKRAYTRVLQGHIAVATATFPLGADAGGLGMALTLATASDMLTSVPVGFTKGFSFKPGHVTSIEPGFYLEGRWGMRIESVYICKGVETKYEYNGPNWLSFEPVTRVPICTNLIDWSLMTKDEQRWVNAHNTMVQDALLPLLEDDLDKEAREWLKRVCKPKIIWPW</sequence>
<dbReference type="Proteomes" id="UP000006757">
    <property type="component" value="Unassembled WGS sequence"/>
</dbReference>
<evidence type="ECO:0000313" key="3">
    <source>
        <dbReference type="EMBL" id="EKD01765.1"/>
    </source>
</evidence>
<dbReference type="PANTHER" id="PTHR43763:SF17">
    <property type="entry name" value="AMINOPEPTIDASE P, CYTOPLASMIC-RELATED"/>
    <property type="match status" value="1"/>
</dbReference>
<dbReference type="AlphaFoldDB" id="K1VCS3"/>
<reference evidence="3 4" key="1">
    <citation type="journal article" date="2012" name="Eukaryot. Cell">
        <title>Genome sequence of the Trichosporon asahii environmental strain CBS 8904.</title>
        <authorList>
            <person name="Yang R.Y."/>
            <person name="Li H.T."/>
            <person name="Zhu H."/>
            <person name="Zhou G.P."/>
            <person name="Wang M."/>
            <person name="Wang L."/>
        </authorList>
    </citation>
    <scope>NUCLEOTIDE SEQUENCE [LARGE SCALE GENOMIC DNA]</scope>
    <source>
        <strain evidence="3 4">CBS 8904</strain>
    </source>
</reference>
<keyword evidence="4" id="KW-1185">Reference proteome</keyword>
<dbReference type="PANTHER" id="PTHR43763">
    <property type="entry name" value="XAA-PRO AMINOPEPTIDASE 1"/>
    <property type="match status" value="1"/>
</dbReference>
<protein>
    <submittedName>
        <fullName evidence="3">Uncharacterized protein</fullName>
    </submittedName>
</protein>
<dbReference type="Pfam" id="PF16189">
    <property type="entry name" value="Creatinase_N_2"/>
    <property type="match status" value="1"/>
</dbReference>
<dbReference type="InParanoid" id="K1VCS3"/>